<evidence type="ECO:0000256" key="3">
    <source>
        <dbReference type="ARBA" id="ARBA00004609"/>
    </source>
</evidence>
<comment type="function">
    <text evidence="19">Glucanases play a role in cell expansion during growth, in cell-cell fusion during mating, and in spore release during sporulation. This enzyme may be involved in beta-glucan degradation and also function biosynthetically as a transglycosylase.</text>
</comment>
<accession>A0A6A6VVC6</accession>
<dbReference type="GO" id="GO:0098552">
    <property type="term" value="C:side of membrane"/>
    <property type="evidence" value="ECO:0007669"/>
    <property type="project" value="UniProtKB-KW"/>
</dbReference>
<dbReference type="GO" id="GO:0071555">
    <property type="term" value="P:cell wall organization"/>
    <property type="evidence" value="ECO:0007669"/>
    <property type="project" value="UniProtKB-KW"/>
</dbReference>
<sequence>MYSFSIFLTAATLASAQSKGFNYGNLFTNGAPKQQADFENEFNLAKNLPNAPGFNSARLFTMIQGGTPNTPISAIQAALNTDTQLLLGLWASAGPESFNNELAALSAAVQQYGTAFTDKVVGISVGSEDLYRNSPTGIAAKSGPGANPQDLVNYIGQVRNLIAGNALNGKPVGHVDTWNDYVNGSNSAVIANIDFLGVDAYPYYESSKSNAIDNSHQLFEDAFNAVKGVAQGKPVWITETGWPVSGPQSGAAVANVDNAKRYWDETACSLFGNTNFWYFTVQDAVPGTPSPSFGIVGSGGGAPLFDLSCPA</sequence>
<keyword evidence="15" id="KW-0119">Carbohydrate metabolism</keyword>
<dbReference type="AlphaFoldDB" id="A0A6A6VVC6"/>
<evidence type="ECO:0000256" key="5">
    <source>
        <dbReference type="ARBA" id="ARBA00012780"/>
    </source>
</evidence>
<evidence type="ECO:0000256" key="21">
    <source>
        <dbReference type="ARBA" id="ARBA00032906"/>
    </source>
</evidence>
<evidence type="ECO:0000256" key="16">
    <source>
        <dbReference type="ARBA" id="ARBA00023288"/>
    </source>
</evidence>
<dbReference type="OrthoDB" id="77201at2759"/>
<dbReference type="InterPro" id="IPR050732">
    <property type="entry name" value="Beta-glucan_modifiers"/>
</dbReference>
<dbReference type="GeneID" id="54480315"/>
<dbReference type="SUPFAM" id="SSF51445">
    <property type="entry name" value="(Trans)glycosidases"/>
    <property type="match status" value="1"/>
</dbReference>
<dbReference type="GO" id="GO:0005886">
    <property type="term" value="C:plasma membrane"/>
    <property type="evidence" value="ECO:0007669"/>
    <property type="project" value="UniProtKB-SubCell"/>
</dbReference>
<dbReference type="InterPro" id="IPR017853">
    <property type="entry name" value="GH"/>
</dbReference>
<dbReference type="GO" id="GO:0009986">
    <property type="term" value="C:cell surface"/>
    <property type="evidence" value="ECO:0007669"/>
    <property type="project" value="TreeGrafter"/>
</dbReference>
<dbReference type="GO" id="GO:0005576">
    <property type="term" value="C:extracellular region"/>
    <property type="evidence" value="ECO:0007669"/>
    <property type="project" value="TreeGrafter"/>
</dbReference>
<evidence type="ECO:0000313" key="25">
    <source>
        <dbReference type="Proteomes" id="UP000799437"/>
    </source>
</evidence>
<dbReference type="FunFam" id="3.20.20.80:FF:000233">
    <property type="entry name" value="Probable glucan endo-1,3-beta-glucosidase eglC"/>
    <property type="match status" value="1"/>
</dbReference>
<comment type="catalytic activity">
    <reaction evidence="1">
        <text>Hydrolysis of (1-&gt;3)-beta-D-glucosidic linkages in (1-&gt;3)-beta-D-glucans.</text>
        <dbReference type="EC" id="3.2.1.39"/>
    </reaction>
</comment>
<evidence type="ECO:0000256" key="7">
    <source>
        <dbReference type="ARBA" id="ARBA00022475"/>
    </source>
</evidence>
<dbReference type="EC" id="3.2.1.39" evidence="5"/>
<evidence type="ECO:0000256" key="10">
    <source>
        <dbReference type="ARBA" id="ARBA00022622"/>
    </source>
</evidence>
<dbReference type="Pfam" id="PF00332">
    <property type="entry name" value="Glyco_hydro_17"/>
    <property type="match status" value="1"/>
</dbReference>
<evidence type="ECO:0000256" key="18">
    <source>
        <dbReference type="ARBA" id="ARBA00023326"/>
    </source>
</evidence>
<keyword evidence="12" id="KW-0378">Hydrolase</keyword>
<comment type="similarity">
    <text evidence="4 22">Belongs to the glycosyl hydrolase 17 family.</text>
</comment>
<dbReference type="InterPro" id="IPR000490">
    <property type="entry name" value="Glyco_hydro_17"/>
</dbReference>
<keyword evidence="7" id="KW-1003">Cell membrane</keyword>
<dbReference type="Gene3D" id="3.20.20.80">
    <property type="entry name" value="Glycosidases"/>
    <property type="match status" value="1"/>
</dbReference>
<keyword evidence="9" id="KW-0964">Secreted</keyword>
<keyword evidence="11 23" id="KW-0732">Signal</keyword>
<keyword evidence="14" id="KW-0325">Glycoprotein</keyword>
<dbReference type="EMBL" id="ML996580">
    <property type="protein sequence ID" value="KAF2754522.1"/>
    <property type="molecule type" value="Genomic_DNA"/>
</dbReference>
<reference evidence="24" key="1">
    <citation type="journal article" date="2020" name="Stud. Mycol.">
        <title>101 Dothideomycetes genomes: a test case for predicting lifestyles and emergence of pathogens.</title>
        <authorList>
            <person name="Haridas S."/>
            <person name="Albert R."/>
            <person name="Binder M."/>
            <person name="Bloem J."/>
            <person name="Labutti K."/>
            <person name="Salamov A."/>
            <person name="Andreopoulos B."/>
            <person name="Baker S."/>
            <person name="Barry K."/>
            <person name="Bills G."/>
            <person name="Bluhm B."/>
            <person name="Cannon C."/>
            <person name="Castanera R."/>
            <person name="Culley D."/>
            <person name="Daum C."/>
            <person name="Ezra D."/>
            <person name="Gonzalez J."/>
            <person name="Henrissat B."/>
            <person name="Kuo A."/>
            <person name="Liang C."/>
            <person name="Lipzen A."/>
            <person name="Lutzoni F."/>
            <person name="Magnuson J."/>
            <person name="Mondo S."/>
            <person name="Nolan M."/>
            <person name="Ohm R."/>
            <person name="Pangilinan J."/>
            <person name="Park H.-J."/>
            <person name="Ramirez L."/>
            <person name="Alfaro M."/>
            <person name="Sun H."/>
            <person name="Tritt A."/>
            <person name="Yoshinaga Y."/>
            <person name="Zwiers L.-H."/>
            <person name="Turgeon B."/>
            <person name="Goodwin S."/>
            <person name="Spatafora J."/>
            <person name="Crous P."/>
            <person name="Grigoriev I."/>
        </authorList>
    </citation>
    <scope>NUCLEOTIDE SEQUENCE</scope>
    <source>
        <strain evidence="24">CBS 121739</strain>
    </source>
</reference>
<name>A0A6A6VVC6_9PEZI</name>
<keyword evidence="16" id="KW-0449">Lipoprotein</keyword>
<dbReference type="GO" id="GO:0042973">
    <property type="term" value="F:glucan endo-1,3-beta-D-glucosidase activity"/>
    <property type="evidence" value="ECO:0007669"/>
    <property type="project" value="UniProtKB-EC"/>
</dbReference>
<organism evidence="24 25">
    <name type="scientific">Pseudovirgaria hyperparasitica</name>
    <dbReference type="NCBI Taxonomy" id="470096"/>
    <lineage>
        <taxon>Eukaryota</taxon>
        <taxon>Fungi</taxon>
        <taxon>Dikarya</taxon>
        <taxon>Ascomycota</taxon>
        <taxon>Pezizomycotina</taxon>
        <taxon>Dothideomycetes</taxon>
        <taxon>Dothideomycetes incertae sedis</taxon>
        <taxon>Acrospermales</taxon>
        <taxon>Acrospermaceae</taxon>
        <taxon>Pseudovirgaria</taxon>
    </lineage>
</organism>
<evidence type="ECO:0000256" key="15">
    <source>
        <dbReference type="ARBA" id="ARBA00023277"/>
    </source>
</evidence>
<evidence type="ECO:0000256" key="23">
    <source>
        <dbReference type="SAM" id="SignalP"/>
    </source>
</evidence>
<gene>
    <name evidence="24" type="ORF">EJ05DRAFT_143931</name>
</gene>
<evidence type="ECO:0000256" key="22">
    <source>
        <dbReference type="RuleBase" id="RU004335"/>
    </source>
</evidence>
<proteinExistence type="inferred from homology"/>
<evidence type="ECO:0000256" key="19">
    <source>
        <dbReference type="ARBA" id="ARBA00025152"/>
    </source>
</evidence>
<evidence type="ECO:0000256" key="14">
    <source>
        <dbReference type="ARBA" id="ARBA00023180"/>
    </source>
</evidence>
<dbReference type="PANTHER" id="PTHR16631">
    <property type="entry name" value="GLUCAN 1,3-BETA-GLUCOSIDASE"/>
    <property type="match status" value="1"/>
</dbReference>
<keyword evidence="25" id="KW-1185">Reference proteome</keyword>
<keyword evidence="18" id="KW-0624">Polysaccharide degradation</keyword>
<keyword evidence="10" id="KW-0336">GPI-anchor</keyword>
<evidence type="ECO:0000256" key="12">
    <source>
        <dbReference type="ARBA" id="ARBA00022801"/>
    </source>
</evidence>
<dbReference type="GO" id="GO:0009277">
    <property type="term" value="C:fungal-type cell wall"/>
    <property type="evidence" value="ECO:0007669"/>
    <property type="project" value="TreeGrafter"/>
</dbReference>
<dbReference type="RefSeq" id="XP_033596973.1">
    <property type="nucleotide sequence ID" value="XM_033739261.1"/>
</dbReference>
<feature type="signal peptide" evidence="23">
    <location>
        <begin position="1"/>
        <end position="16"/>
    </location>
</feature>
<dbReference type="GO" id="GO:0000272">
    <property type="term" value="P:polysaccharide catabolic process"/>
    <property type="evidence" value="ECO:0007669"/>
    <property type="project" value="UniProtKB-KW"/>
</dbReference>
<evidence type="ECO:0000256" key="11">
    <source>
        <dbReference type="ARBA" id="ARBA00022729"/>
    </source>
</evidence>
<keyword evidence="13" id="KW-0472">Membrane</keyword>
<feature type="chain" id="PRO_5025424425" description="Probable glucan endo-1,3-beta-glucosidase eglC" evidence="23">
    <location>
        <begin position="17"/>
        <end position="311"/>
    </location>
</feature>
<evidence type="ECO:0000256" key="9">
    <source>
        <dbReference type="ARBA" id="ARBA00022525"/>
    </source>
</evidence>
<dbReference type="Proteomes" id="UP000799437">
    <property type="component" value="Unassembled WGS sequence"/>
</dbReference>
<keyword evidence="8" id="KW-0134">Cell wall</keyword>
<evidence type="ECO:0000256" key="6">
    <source>
        <dbReference type="ARBA" id="ARBA00019762"/>
    </source>
</evidence>
<evidence type="ECO:0000256" key="4">
    <source>
        <dbReference type="ARBA" id="ARBA00008773"/>
    </source>
</evidence>
<evidence type="ECO:0000256" key="1">
    <source>
        <dbReference type="ARBA" id="ARBA00000382"/>
    </source>
</evidence>
<evidence type="ECO:0000256" key="17">
    <source>
        <dbReference type="ARBA" id="ARBA00023316"/>
    </source>
</evidence>
<keyword evidence="17" id="KW-0961">Cell wall biogenesis/degradation</keyword>
<evidence type="ECO:0000313" key="24">
    <source>
        <dbReference type="EMBL" id="KAF2754522.1"/>
    </source>
</evidence>
<evidence type="ECO:0000256" key="2">
    <source>
        <dbReference type="ARBA" id="ARBA00004191"/>
    </source>
</evidence>
<evidence type="ECO:0000256" key="13">
    <source>
        <dbReference type="ARBA" id="ARBA00023136"/>
    </source>
</evidence>
<evidence type="ECO:0000256" key="8">
    <source>
        <dbReference type="ARBA" id="ARBA00022512"/>
    </source>
</evidence>
<comment type="subcellular location">
    <subcellularLocation>
        <location evidence="3">Cell membrane</location>
        <topology evidence="3">Lipid-anchor</topology>
        <topology evidence="3">GPI-anchor</topology>
    </subcellularLocation>
    <subcellularLocation>
        <location evidence="2">Secreted</location>
        <location evidence="2">Cell wall</location>
    </subcellularLocation>
</comment>
<evidence type="ECO:0000256" key="20">
    <source>
        <dbReference type="ARBA" id="ARBA00032134"/>
    </source>
</evidence>
<dbReference type="PANTHER" id="PTHR16631:SF13">
    <property type="entry name" value="GLUCAN ENDO-1,3-BETA-GLUCOSIDASE EGLC-RELATED"/>
    <property type="match status" value="1"/>
</dbReference>
<protein>
    <recommendedName>
        <fullName evidence="6">Probable glucan endo-1,3-beta-glucosidase eglC</fullName>
        <ecNumber evidence="5">3.2.1.39</ecNumber>
    </recommendedName>
    <alternativeName>
        <fullName evidence="20">Endo-1,3-beta-glucanase eglC</fullName>
    </alternativeName>
    <alternativeName>
        <fullName evidence="21">Laminarinase eglC</fullName>
    </alternativeName>
</protein>